<dbReference type="RefSeq" id="WP_229292828.1">
    <property type="nucleotide sequence ID" value="NZ_CP086654.1"/>
</dbReference>
<evidence type="ECO:0000313" key="8">
    <source>
        <dbReference type="Proteomes" id="UP001197626"/>
    </source>
</evidence>
<evidence type="ECO:0000256" key="3">
    <source>
        <dbReference type="ARBA" id="ARBA00012095"/>
    </source>
</evidence>
<dbReference type="Pfam" id="PF03610">
    <property type="entry name" value="EIIA-man"/>
    <property type="match status" value="1"/>
</dbReference>
<evidence type="ECO:0000256" key="1">
    <source>
        <dbReference type="ARBA" id="ARBA00001113"/>
    </source>
</evidence>
<dbReference type="PANTHER" id="PTHR38594:SF1">
    <property type="entry name" value="PEP-DEPENDENT DIHYDROXYACETONE KINASE, PHOSPHORYL DONOR SUBUNIT DHAM"/>
    <property type="match status" value="1"/>
</dbReference>
<comment type="function">
    <text evidence="2">Component of the dihydroxyacetone kinase complex, which is responsible for the phosphoenolpyruvate (PEP)-dependent phosphorylation of dihydroxyacetone. DhaM serves as the phosphoryl donor. Is phosphorylated by phosphoenolpyruvate in an EI- and HPr-dependent reaction, and a phosphorelay system on histidine residues finally leads to phosphoryl transfer to DhaL and dihydroxyacetone.</text>
</comment>
<feature type="domain" description="PTS EIIA type-4" evidence="6">
    <location>
        <begin position="1"/>
        <end position="122"/>
    </location>
</feature>
<dbReference type="PROSITE" id="PS51096">
    <property type="entry name" value="PTS_EIIA_TYPE_4"/>
    <property type="match status" value="1"/>
</dbReference>
<keyword evidence="4" id="KW-0808">Transferase</keyword>
<gene>
    <name evidence="7" type="ORF">LN051_01280</name>
</gene>
<evidence type="ECO:0000256" key="5">
    <source>
        <dbReference type="ARBA" id="ARBA00046577"/>
    </source>
</evidence>
<dbReference type="Proteomes" id="UP001197626">
    <property type="component" value="Chromosome"/>
</dbReference>
<comment type="catalytic activity">
    <reaction evidence="1">
        <text>dihydroxyacetone + phosphoenolpyruvate = dihydroxyacetone phosphate + pyruvate</text>
        <dbReference type="Rhea" id="RHEA:18381"/>
        <dbReference type="ChEBI" id="CHEBI:15361"/>
        <dbReference type="ChEBI" id="CHEBI:16016"/>
        <dbReference type="ChEBI" id="CHEBI:57642"/>
        <dbReference type="ChEBI" id="CHEBI:58702"/>
        <dbReference type="EC" id="2.7.1.121"/>
    </reaction>
</comment>
<accession>A0ABY3PDB9</accession>
<dbReference type="EC" id="2.7.1.121" evidence="3"/>
<evidence type="ECO:0000256" key="2">
    <source>
        <dbReference type="ARBA" id="ARBA00002788"/>
    </source>
</evidence>
<sequence length="122" mass="12840">MTSLIIVSHSEEIAEGTKALLGQMSPNVDVIAVGGANGEIGTSFDAISDVLNQLENDALCFFDIGSAEMNLDMAIEMYAGAHRIEKVVAPIVEGSFLASVSLTTNGDFDQAIEAVKEEFGQS</sequence>
<dbReference type="PANTHER" id="PTHR38594">
    <property type="entry name" value="PEP-DEPENDENT DIHYDROXYACETONE KINASE, PHOSPHORYL DONOR SUBUNIT DHAM"/>
    <property type="match status" value="1"/>
</dbReference>
<name>A0ABY3PDB9_9STAP</name>
<dbReference type="EMBL" id="CP086654">
    <property type="protein sequence ID" value="UEX90332.1"/>
    <property type="molecule type" value="Genomic_DNA"/>
</dbReference>
<comment type="subunit">
    <text evidence="5">Homodimer. The dihydroxyacetone kinase complex is composed of a homodimer of DhaM, a homodimer of DhaK and the subunit DhaL.</text>
</comment>
<keyword evidence="7" id="KW-0418">Kinase</keyword>
<organism evidence="7 8">
    <name type="scientific">Staphylococcus ratti</name>
    <dbReference type="NCBI Taxonomy" id="2892440"/>
    <lineage>
        <taxon>Bacteria</taxon>
        <taxon>Bacillati</taxon>
        <taxon>Bacillota</taxon>
        <taxon>Bacilli</taxon>
        <taxon>Bacillales</taxon>
        <taxon>Staphylococcaceae</taxon>
        <taxon>Staphylococcus</taxon>
    </lineage>
</organism>
<dbReference type="InterPro" id="IPR036662">
    <property type="entry name" value="PTS_EIIA_man-typ_sf"/>
</dbReference>
<evidence type="ECO:0000256" key="4">
    <source>
        <dbReference type="ARBA" id="ARBA00022679"/>
    </source>
</evidence>
<dbReference type="Gene3D" id="3.40.50.510">
    <property type="entry name" value="Phosphotransferase system, mannose-type IIA component"/>
    <property type="match status" value="1"/>
</dbReference>
<keyword evidence="8" id="KW-1185">Reference proteome</keyword>
<protein>
    <recommendedName>
        <fullName evidence="3">phosphoenolpyruvate--glycerone phosphotransferase</fullName>
        <ecNumber evidence="3">2.7.1.121</ecNumber>
    </recommendedName>
</protein>
<evidence type="ECO:0000259" key="6">
    <source>
        <dbReference type="PROSITE" id="PS51096"/>
    </source>
</evidence>
<dbReference type="SUPFAM" id="SSF53062">
    <property type="entry name" value="PTS system fructose IIA component-like"/>
    <property type="match status" value="1"/>
</dbReference>
<evidence type="ECO:0000313" key="7">
    <source>
        <dbReference type="EMBL" id="UEX90332.1"/>
    </source>
</evidence>
<dbReference type="InterPro" id="IPR039643">
    <property type="entry name" value="DhaM"/>
</dbReference>
<dbReference type="GO" id="GO:0016301">
    <property type="term" value="F:kinase activity"/>
    <property type="evidence" value="ECO:0007669"/>
    <property type="project" value="UniProtKB-KW"/>
</dbReference>
<reference evidence="7 8" key="1">
    <citation type="journal article" date="2022" name="Pathogens">
        <title>Staphylococcus ratti sp. nov. Isolated from a Lab Rat.</title>
        <authorList>
            <person name="Kovarovic V."/>
            <person name="Sedlacek I."/>
            <person name="Petras P."/>
            <person name="Kralova S."/>
            <person name="Maslanova I."/>
            <person name="Svec P."/>
            <person name="Neumann-Schaal M."/>
            <person name="Botka T."/>
            <person name="Gelbicova T."/>
            <person name="Stankova E."/>
            <person name="Doskar J."/>
            <person name="Pantucek R."/>
        </authorList>
    </citation>
    <scope>NUCLEOTIDE SEQUENCE [LARGE SCALE GENOMIC DNA]</scope>
    <source>
        <strain evidence="7 8">CCM 9025</strain>
    </source>
</reference>
<proteinExistence type="predicted"/>
<dbReference type="NCBIfam" id="TIGR02364">
    <property type="entry name" value="dha_pts"/>
    <property type="match status" value="1"/>
</dbReference>
<dbReference type="InterPro" id="IPR012844">
    <property type="entry name" value="DhaM_N"/>
</dbReference>
<dbReference type="InterPro" id="IPR004701">
    <property type="entry name" value="PTS_EIIA_man-typ"/>
</dbReference>